<organism evidence="1 2">
    <name type="scientific">Rotaria sordida</name>
    <dbReference type="NCBI Taxonomy" id="392033"/>
    <lineage>
        <taxon>Eukaryota</taxon>
        <taxon>Metazoa</taxon>
        <taxon>Spiralia</taxon>
        <taxon>Gnathifera</taxon>
        <taxon>Rotifera</taxon>
        <taxon>Eurotatoria</taxon>
        <taxon>Bdelloidea</taxon>
        <taxon>Philodinida</taxon>
        <taxon>Philodinidae</taxon>
        <taxon>Rotaria</taxon>
    </lineage>
</organism>
<evidence type="ECO:0000313" key="2">
    <source>
        <dbReference type="Proteomes" id="UP000663836"/>
    </source>
</evidence>
<dbReference type="EMBL" id="CAJOBD010018712">
    <property type="protein sequence ID" value="CAF4230529.1"/>
    <property type="molecule type" value="Genomic_DNA"/>
</dbReference>
<dbReference type="AlphaFoldDB" id="A0A820DDL0"/>
<comment type="caution">
    <text evidence="1">The sequence shown here is derived from an EMBL/GenBank/DDBJ whole genome shotgun (WGS) entry which is preliminary data.</text>
</comment>
<proteinExistence type="predicted"/>
<gene>
    <name evidence="1" type="ORF">JBS370_LOCUS37856</name>
</gene>
<protein>
    <submittedName>
        <fullName evidence="1">Uncharacterized protein</fullName>
    </submittedName>
</protein>
<dbReference type="Proteomes" id="UP000663836">
    <property type="component" value="Unassembled WGS sequence"/>
</dbReference>
<name>A0A820DDL0_9BILA</name>
<accession>A0A820DDL0</accession>
<sequence length="19" mass="2182">MATIDADNRREIARLPSRP</sequence>
<evidence type="ECO:0000313" key="1">
    <source>
        <dbReference type="EMBL" id="CAF4230529.1"/>
    </source>
</evidence>
<reference evidence="1" key="1">
    <citation type="submission" date="2021-02" db="EMBL/GenBank/DDBJ databases">
        <authorList>
            <person name="Nowell W R."/>
        </authorList>
    </citation>
    <scope>NUCLEOTIDE SEQUENCE</scope>
</reference>
<feature type="non-terminal residue" evidence="1">
    <location>
        <position position="19"/>
    </location>
</feature>